<evidence type="ECO:0000256" key="6">
    <source>
        <dbReference type="SAM" id="Coils"/>
    </source>
</evidence>
<evidence type="ECO:0000256" key="5">
    <source>
        <dbReference type="ARBA" id="ARBA00023242"/>
    </source>
</evidence>
<evidence type="ECO:0000313" key="8">
    <source>
        <dbReference type="EMBL" id="ODQ68441.1"/>
    </source>
</evidence>
<evidence type="ECO:0000256" key="4">
    <source>
        <dbReference type="ARBA" id="ARBA00023187"/>
    </source>
</evidence>
<dbReference type="AlphaFoldDB" id="A0A1E3PSP0"/>
<sequence length="430" mass="47087">MSSPSGSSLSDQIEPSFLFHTISKKSSTNSTISSCSTHSAKSFEPPYFTLNSKSNSFVPAKKASQYPVKTPPATNVYDTLANSAYPYPTLDNISTNVMTDSNPSNLNNPSVKPTWAFKPANNEKTLPKPVGYNGAFSSQANPESVFECNLTSSSDSNESTTQNAPPFTTKQLFSPFSDKQFDYRYSFASGNLPTVIDSAPGTGAPNTSYNNTAPSISPDSSFFTSPFSSASKPNIHTDFRSLNSSSSTESQAISKFGVDGSYESLVAELAKKDQLIETLKEHNLKCTNETTHLRKLLLDNNNNVSTIHHVDPAIETMFKKLSSLTQEQDHDIVHLKNQLQAALAMLNTNGDDTMARRLVARLESLTEENTQLSKMLSFGRAQQKNVEIGMLKYENNALKLRIKDYQTVCTELNKNLEALSGNNNGNSKKD</sequence>
<dbReference type="GO" id="GO:0005634">
    <property type="term" value="C:nucleus"/>
    <property type="evidence" value="ECO:0007669"/>
    <property type="project" value="UniProtKB-SubCell"/>
</dbReference>
<comment type="subcellular location">
    <subcellularLocation>
        <location evidence="1">Nucleus</location>
    </subcellularLocation>
</comment>
<protein>
    <submittedName>
        <fullName evidence="8">Uncharacterized protein</fullName>
    </submittedName>
</protein>
<keyword evidence="3" id="KW-0507">mRNA processing</keyword>
<organism evidence="8 9">
    <name type="scientific">Nadsonia fulvescens var. elongata DSM 6958</name>
    <dbReference type="NCBI Taxonomy" id="857566"/>
    <lineage>
        <taxon>Eukaryota</taxon>
        <taxon>Fungi</taxon>
        <taxon>Dikarya</taxon>
        <taxon>Ascomycota</taxon>
        <taxon>Saccharomycotina</taxon>
        <taxon>Dipodascomycetes</taxon>
        <taxon>Dipodascales</taxon>
        <taxon>Dipodascales incertae sedis</taxon>
        <taxon>Nadsonia</taxon>
    </lineage>
</organism>
<dbReference type="Proteomes" id="UP000095009">
    <property type="component" value="Unassembled WGS sequence"/>
</dbReference>
<reference evidence="8 9" key="1">
    <citation type="journal article" date="2016" name="Proc. Natl. Acad. Sci. U.S.A.">
        <title>Comparative genomics of biotechnologically important yeasts.</title>
        <authorList>
            <person name="Riley R."/>
            <person name="Haridas S."/>
            <person name="Wolfe K.H."/>
            <person name="Lopes M.R."/>
            <person name="Hittinger C.T."/>
            <person name="Goeker M."/>
            <person name="Salamov A.A."/>
            <person name="Wisecaver J.H."/>
            <person name="Long T.M."/>
            <person name="Calvey C.H."/>
            <person name="Aerts A.L."/>
            <person name="Barry K.W."/>
            <person name="Choi C."/>
            <person name="Clum A."/>
            <person name="Coughlan A.Y."/>
            <person name="Deshpande S."/>
            <person name="Douglass A.P."/>
            <person name="Hanson S.J."/>
            <person name="Klenk H.-P."/>
            <person name="LaButti K.M."/>
            <person name="Lapidus A."/>
            <person name="Lindquist E.A."/>
            <person name="Lipzen A.M."/>
            <person name="Meier-Kolthoff J.P."/>
            <person name="Ohm R.A."/>
            <person name="Otillar R.P."/>
            <person name="Pangilinan J.L."/>
            <person name="Peng Y."/>
            <person name="Rokas A."/>
            <person name="Rosa C.A."/>
            <person name="Scheuner C."/>
            <person name="Sibirny A.A."/>
            <person name="Slot J.C."/>
            <person name="Stielow J.B."/>
            <person name="Sun H."/>
            <person name="Kurtzman C.P."/>
            <person name="Blackwell M."/>
            <person name="Grigoriev I.V."/>
            <person name="Jeffries T.W."/>
        </authorList>
    </citation>
    <scope>NUCLEOTIDE SEQUENCE [LARGE SCALE GENOMIC DNA]</scope>
    <source>
        <strain evidence="8 9">DSM 6958</strain>
    </source>
</reference>
<keyword evidence="4" id="KW-0508">mRNA splicing</keyword>
<dbReference type="InterPro" id="IPR033757">
    <property type="entry name" value="WTAP"/>
</dbReference>
<dbReference type="GO" id="GO:0008380">
    <property type="term" value="P:RNA splicing"/>
    <property type="evidence" value="ECO:0007669"/>
    <property type="project" value="UniProtKB-KW"/>
</dbReference>
<keyword evidence="6" id="KW-0175">Coiled coil</keyword>
<keyword evidence="5" id="KW-0539">Nucleus</keyword>
<evidence type="ECO:0000256" key="1">
    <source>
        <dbReference type="ARBA" id="ARBA00004123"/>
    </source>
</evidence>
<accession>A0A1E3PSP0</accession>
<evidence type="ECO:0000256" key="2">
    <source>
        <dbReference type="ARBA" id="ARBA00010313"/>
    </source>
</evidence>
<dbReference type="GO" id="GO:0000381">
    <property type="term" value="P:regulation of alternative mRNA splicing, via spliceosome"/>
    <property type="evidence" value="ECO:0007669"/>
    <property type="project" value="InterPro"/>
</dbReference>
<proteinExistence type="inferred from homology"/>
<dbReference type="Pfam" id="PF17098">
    <property type="entry name" value="Wtap"/>
    <property type="match status" value="1"/>
</dbReference>
<evidence type="ECO:0000256" key="7">
    <source>
        <dbReference type="SAM" id="MobiDB-lite"/>
    </source>
</evidence>
<dbReference type="GO" id="GO:0016556">
    <property type="term" value="P:mRNA modification"/>
    <property type="evidence" value="ECO:0007669"/>
    <property type="project" value="InterPro"/>
</dbReference>
<keyword evidence="9" id="KW-1185">Reference proteome</keyword>
<evidence type="ECO:0000256" key="3">
    <source>
        <dbReference type="ARBA" id="ARBA00022664"/>
    </source>
</evidence>
<feature type="region of interest" description="Disordered" evidence="7">
    <location>
        <begin position="149"/>
        <end position="169"/>
    </location>
</feature>
<feature type="coiled-coil region" evidence="6">
    <location>
        <begin position="355"/>
        <end position="422"/>
    </location>
</feature>
<dbReference type="OrthoDB" id="21221at2759"/>
<evidence type="ECO:0000313" key="9">
    <source>
        <dbReference type="Proteomes" id="UP000095009"/>
    </source>
</evidence>
<dbReference type="EMBL" id="KV454406">
    <property type="protein sequence ID" value="ODQ68441.1"/>
    <property type="molecule type" value="Genomic_DNA"/>
</dbReference>
<dbReference type="GO" id="GO:0006397">
    <property type="term" value="P:mRNA processing"/>
    <property type="evidence" value="ECO:0007669"/>
    <property type="project" value="UniProtKB-KW"/>
</dbReference>
<gene>
    <name evidence="8" type="ORF">NADFUDRAFT_39817</name>
</gene>
<comment type="similarity">
    <text evidence="2">Belongs to the fl(2)d family.</text>
</comment>
<name>A0A1E3PSP0_9ASCO</name>